<proteinExistence type="predicted"/>
<evidence type="ECO:0000313" key="2">
    <source>
        <dbReference type="Proteomes" id="UP001210865"/>
    </source>
</evidence>
<reference evidence="1 2" key="1">
    <citation type="submission" date="2022-12" db="EMBL/GenBank/DDBJ databases">
        <title>Sphingomonas abieness sp. nov., an endophytic bacterium isolated from Abies koreana.</title>
        <authorList>
            <person name="Jiang L."/>
            <person name="Lee J."/>
        </authorList>
    </citation>
    <scope>NUCLEOTIDE SEQUENCE [LARGE SCALE GENOMIC DNA]</scope>
    <source>
        <strain evidence="2">PAMB 00755</strain>
    </source>
</reference>
<dbReference type="RefSeq" id="WP_270076908.1">
    <property type="nucleotide sequence ID" value="NZ_CP115174.1"/>
</dbReference>
<keyword evidence="2" id="KW-1185">Reference proteome</keyword>
<accession>A0ABY7NN55</accession>
<name>A0ABY7NN55_9SPHN</name>
<organism evidence="1 2">
    <name type="scientific">Sphingomonas abietis</name>
    <dbReference type="NCBI Taxonomy" id="3012344"/>
    <lineage>
        <taxon>Bacteria</taxon>
        <taxon>Pseudomonadati</taxon>
        <taxon>Pseudomonadota</taxon>
        <taxon>Alphaproteobacteria</taxon>
        <taxon>Sphingomonadales</taxon>
        <taxon>Sphingomonadaceae</taxon>
        <taxon>Sphingomonas</taxon>
    </lineage>
</organism>
<dbReference type="Proteomes" id="UP001210865">
    <property type="component" value="Chromosome"/>
</dbReference>
<dbReference type="EMBL" id="CP115174">
    <property type="protein sequence ID" value="WBO22260.1"/>
    <property type="molecule type" value="Genomic_DNA"/>
</dbReference>
<evidence type="ECO:0000313" key="1">
    <source>
        <dbReference type="EMBL" id="WBO22260.1"/>
    </source>
</evidence>
<sequence length="182" mass="19744">MPMDLETTIFGPLVADRDCGDCTVCCETLRIDTPDLRKPANTRCTHLGAQGCTIHAVRPDICRAWFCGWRRAAAMPDAARPDRSGLLVSLDFVRAPRNVFEGVAIVIRSLVGRAVFGGAAAAELIDGLCDQMVPVWIHDGEKKVLVHPEDEVANLVLSGAAPPAHLRAEVAAWRRLYGVFGE</sequence>
<protein>
    <submittedName>
        <fullName evidence="1">YkgJ family cysteine cluster protein</fullName>
    </submittedName>
</protein>
<dbReference type="InterPro" id="IPR052572">
    <property type="entry name" value="UPF0153_domain"/>
</dbReference>
<gene>
    <name evidence="1" type="ORF">PBT88_19275</name>
</gene>
<dbReference type="PANTHER" id="PTHR36931:SF1">
    <property type="entry name" value="UPF0153 PROTEIN YEIW"/>
    <property type="match status" value="1"/>
</dbReference>
<dbReference type="PANTHER" id="PTHR36931">
    <property type="entry name" value="UPF0153 PROTEIN YEIW"/>
    <property type="match status" value="1"/>
</dbReference>